<dbReference type="Proteomes" id="UP000694044">
    <property type="component" value="Unassembled WGS sequence"/>
</dbReference>
<accession>A0A8T1VPB5</accession>
<comment type="caution">
    <text evidence="2">The sequence shown here is derived from an EMBL/GenBank/DDBJ whole genome shotgun (WGS) entry which is preliminary data.</text>
</comment>
<keyword evidence="3" id="KW-1185">Reference proteome</keyword>
<feature type="compositionally biased region" description="Basic residues" evidence="1">
    <location>
        <begin position="34"/>
        <end position="46"/>
    </location>
</feature>
<dbReference type="EMBL" id="JAGDFM010000221">
    <property type="protein sequence ID" value="KAG7382068.1"/>
    <property type="molecule type" value="Genomic_DNA"/>
</dbReference>
<gene>
    <name evidence="2" type="primary">WDR60_1</name>
    <name evidence="2" type="ORF">PHYPSEUDO_005334</name>
</gene>
<sequence>MEISRLLAAPLSGNQLEDNAEEQSEGKKWQPHAPAKRKRRWRPSRKQLKDKNQRDADNSLLLHLTLDVNDLRQQVHDCVVQKSIRETRLLVAREQFHARSLQSVDHFFQLFRRGYRSLTPTEEEFLFGLVDENVGVGGGATGRTQFFEQWRRYKQQFQVRRLRNLTSRVVTSDATGGCLIECSGEFEGHVTAAALATVFPSAKEDNALAEQVLHRRFVCPTKTLISIDSRGRLVRYDAFSDVFEAMSKLLDFDPFKVVKLMANAAITDGSMLPHVDDCIDQGEDGGYDADARNQQVCALSGASPVGSMSSSRGSIEFILS</sequence>
<proteinExistence type="predicted"/>
<evidence type="ECO:0000313" key="2">
    <source>
        <dbReference type="EMBL" id="KAG7382068.1"/>
    </source>
</evidence>
<protein>
    <submittedName>
        <fullName evidence="2">WD repeat-containing protein 60</fullName>
    </submittedName>
</protein>
<dbReference type="OrthoDB" id="166332at2759"/>
<evidence type="ECO:0000313" key="3">
    <source>
        <dbReference type="Proteomes" id="UP000694044"/>
    </source>
</evidence>
<reference evidence="2" key="1">
    <citation type="submission" date="2021-02" db="EMBL/GenBank/DDBJ databases">
        <authorList>
            <person name="Palmer J.M."/>
        </authorList>
    </citation>
    <scope>NUCLEOTIDE SEQUENCE</scope>
    <source>
        <strain evidence="2">SCRP734</strain>
    </source>
</reference>
<name>A0A8T1VPB5_9STRA</name>
<evidence type="ECO:0000256" key="1">
    <source>
        <dbReference type="SAM" id="MobiDB-lite"/>
    </source>
</evidence>
<dbReference type="AlphaFoldDB" id="A0A8T1VPB5"/>
<organism evidence="2 3">
    <name type="scientific">Phytophthora pseudosyringae</name>
    <dbReference type="NCBI Taxonomy" id="221518"/>
    <lineage>
        <taxon>Eukaryota</taxon>
        <taxon>Sar</taxon>
        <taxon>Stramenopiles</taxon>
        <taxon>Oomycota</taxon>
        <taxon>Peronosporomycetes</taxon>
        <taxon>Peronosporales</taxon>
        <taxon>Peronosporaceae</taxon>
        <taxon>Phytophthora</taxon>
    </lineage>
</organism>
<feature type="region of interest" description="Disordered" evidence="1">
    <location>
        <begin position="1"/>
        <end position="54"/>
    </location>
</feature>